<reference evidence="2" key="1">
    <citation type="journal article" date="2023" name="Front. Plant Sci.">
        <title>Chromosomal-level genome assembly of Melastoma candidum provides insights into trichome evolution.</title>
        <authorList>
            <person name="Zhong Y."/>
            <person name="Wu W."/>
            <person name="Sun C."/>
            <person name="Zou P."/>
            <person name="Liu Y."/>
            <person name="Dai S."/>
            <person name="Zhou R."/>
        </authorList>
    </citation>
    <scope>NUCLEOTIDE SEQUENCE [LARGE SCALE GENOMIC DNA]</scope>
</reference>
<proteinExistence type="predicted"/>
<dbReference type="Proteomes" id="UP001057402">
    <property type="component" value="Chromosome 4"/>
</dbReference>
<evidence type="ECO:0000313" key="1">
    <source>
        <dbReference type="EMBL" id="KAI4373574.1"/>
    </source>
</evidence>
<organism evidence="1 2">
    <name type="scientific">Melastoma candidum</name>
    <dbReference type="NCBI Taxonomy" id="119954"/>
    <lineage>
        <taxon>Eukaryota</taxon>
        <taxon>Viridiplantae</taxon>
        <taxon>Streptophyta</taxon>
        <taxon>Embryophyta</taxon>
        <taxon>Tracheophyta</taxon>
        <taxon>Spermatophyta</taxon>
        <taxon>Magnoliopsida</taxon>
        <taxon>eudicotyledons</taxon>
        <taxon>Gunneridae</taxon>
        <taxon>Pentapetalae</taxon>
        <taxon>rosids</taxon>
        <taxon>malvids</taxon>
        <taxon>Myrtales</taxon>
        <taxon>Melastomataceae</taxon>
        <taxon>Melastomatoideae</taxon>
        <taxon>Melastomateae</taxon>
        <taxon>Melastoma</taxon>
    </lineage>
</organism>
<accession>A0ACB9R3Z6</accession>
<gene>
    <name evidence="1" type="ORF">MLD38_011688</name>
</gene>
<dbReference type="EMBL" id="CM042883">
    <property type="protein sequence ID" value="KAI4373574.1"/>
    <property type="molecule type" value="Genomic_DNA"/>
</dbReference>
<protein>
    <submittedName>
        <fullName evidence="1">Uncharacterized protein</fullName>
    </submittedName>
</protein>
<evidence type="ECO:0000313" key="2">
    <source>
        <dbReference type="Proteomes" id="UP001057402"/>
    </source>
</evidence>
<comment type="caution">
    <text evidence="1">The sequence shown here is derived from an EMBL/GenBank/DDBJ whole genome shotgun (WGS) entry which is preliminary data.</text>
</comment>
<keyword evidence="2" id="KW-1185">Reference proteome</keyword>
<sequence length="260" mass="28701">MKGGYSSLLPLFPLIAISFAAVINGPPLIPAMFMFGDSVVAVGNNNKFYTIVKANFPPYGRDFKDHQPTGRFCNRKLAADFTAENIGFTSYPPAYLDKKAKRKHPLIGANFASCVFCKQLEYYKEYQVKLRNFAGEPNATAIISCGLYLVSSGSSDFLQNYYINPLLYKNNLSNLTLVVLDIYQPLLDIVTNSSDYGFAEARRACCGTGLVETSILCNPKSEGTCKNASQYVFWDGFHPSEATNKILADDLLVRGISLIT</sequence>
<name>A0ACB9R3Z6_9MYRT</name>